<protein>
    <recommendedName>
        <fullName evidence="6">Ribosomal protein L11 methyltransferase</fullName>
        <shortName evidence="6">L11 Mtase</shortName>
        <ecNumber evidence="6">2.1.1.-</ecNumber>
    </recommendedName>
</protein>
<keyword evidence="2 6" id="KW-0963">Cytoplasm</keyword>
<evidence type="ECO:0000256" key="4">
    <source>
        <dbReference type="ARBA" id="ARBA00022679"/>
    </source>
</evidence>
<evidence type="ECO:0000256" key="5">
    <source>
        <dbReference type="ARBA" id="ARBA00022691"/>
    </source>
</evidence>
<feature type="binding site" evidence="6">
    <location>
        <position position="165"/>
    </location>
    <ligand>
        <name>S-adenosyl-L-methionine</name>
        <dbReference type="ChEBI" id="CHEBI:59789"/>
    </ligand>
</feature>
<dbReference type="Gene3D" id="3.40.50.150">
    <property type="entry name" value="Vaccinia Virus protein VP39"/>
    <property type="match status" value="1"/>
</dbReference>
<evidence type="ECO:0000256" key="2">
    <source>
        <dbReference type="ARBA" id="ARBA00022490"/>
    </source>
</evidence>
<dbReference type="NCBIfam" id="TIGR00406">
    <property type="entry name" value="prmA"/>
    <property type="match status" value="1"/>
</dbReference>
<comment type="subcellular location">
    <subcellularLocation>
        <location evidence="6">Cytoplasm</location>
    </subcellularLocation>
</comment>
<dbReference type="CDD" id="cd02440">
    <property type="entry name" value="AdoMet_MTases"/>
    <property type="match status" value="1"/>
</dbReference>
<dbReference type="InterPro" id="IPR029063">
    <property type="entry name" value="SAM-dependent_MTases_sf"/>
</dbReference>
<evidence type="ECO:0000256" key="1">
    <source>
        <dbReference type="ARBA" id="ARBA00009741"/>
    </source>
</evidence>
<dbReference type="PIRSF" id="PIRSF000401">
    <property type="entry name" value="RPL11_MTase"/>
    <property type="match status" value="1"/>
</dbReference>
<evidence type="ECO:0000313" key="7">
    <source>
        <dbReference type="EMBL" id="PCJ19457.1"/>
    </source>
</evidence>
<dbReference type="AlphaFoldDB" id="A0A2A5AJG3"/>
<keyword evidence="5 6" id="KW-0949">S-adenosyl-L-methionine</keyword>
<keyword evidence="3 6" id="KW-0489">Methyltransferase</keyword>
<comment type="function">
    <text evidence="6">Methylates ribosomal protein L11.</text>
</comment>
<dbReference type="GO" id="GO:0005840">
    <property type="term" value="C:ribosome"/>
    <property type="evidence" value="ECO:0007669"/>
    <property type="project" value="UniProtKB-KW"/>
</dbReference>
<organism evidence="7 8">
    <name type="scientific">SAR86 cluster bacterium</name>
    <dbReference type="NCBI Taxonomy" id="2030880"/>
    <lineage>
        <taxon>Bacteria</taxon>
        <taxon>Pseudomonadati</taxon>
        <taxon>Pseudomonadota</taxon>
        <taxon>Gammaproteobacteria</taxon>
        <taxon>SAR86 cluster</taxon>
    </lineage>
</organism>
<dbReference type="EC" id="2.1.1.-" evidence="6"/>
<evidence type="ECO:0000256" key="3">
    <source>
        <dbReference type="ARBA" id="ARBA00022603"/>
    </source>
</evidence>
<dbReference type="GO" id="GO:0032259">
    <property type="term" value="P:methylation"/>
    <property type="evidence" value="ECO:0007669"/>
    <property type="project" value="UniProtKB-KW"/>
</dbReference>
<comment type="similarity">
    <text evidence="1 6">Belongs to the methyltransferase superfamily. PrmA family.</text>
</comment>
<dbReference type="GO" id="GO:0005829">
    <property type="term" value="C:cytosol"/>
    <property type="evidence" value="ECO:0007669"/>
    <property type="project" value="TreeGrafter"/>
</dbReference>
<evidence type="ECO:0000256" key="6">
    <source>
        <dbReference type="HAMAP-Rule" id="MF_00735"/>
    </source>
</evidence>
<evidence type="ECO:0000313" key="8">
    <source>
        <dbReference type="Proteomes" id="UP000218327"/>
    </source>
</evidence>
<feature type="binding site" evidence="6">
    <location>
        <position position="144"/>
    </location>
    <ligand>
        <name>S-adenosyl-L-methionine</name>
        <dbReference type="ChEBI" id="CHEBI:59789"/>
    </ligand>
</feature>
<keyword evidence="4 6" id="KW-0808">Transferase</keyword>
<gene>
    <name evidence="6" type="primary">prmA</name>
    <name evidence="7" type="ORF">COA96_16280</name>
</gene>
<dbReference type="InterPro" id="IPR004498">
    <property type="entry name" value="Ribosomal_PrmA_MeTrfase"/>
</dbReference>
<feature type="binding site" evidence="6">
    <location>
        <position position="187"/>
    </location>
    <ligand>
        <name>S-adenosyl-L-methionine</name>
        <dbReference type="ChEBI" id="CHEBI:59789"/>
    </ligand>
</feature>
<keyword evidence="7" id="KW-0687">Ribonucleoprotein</keyword>
<keyword evidence="7" id="KW-0689">Ribosomal protein</keyword>
<accession>A0A2A5AJG3</accession>
<name>A0A2A5AJG3_9GAMM</name>
<comment type="caution">
    <text evidence="7">The sequence shown here is derived from an EMBL/GenBank/DDBJ whole genome shotgun (WGS) entry which is preliminary data.</text>
</comment>
<dbReference type="Pfam" id="PF06325">
    <property type="entry name" value="PrmA"/>
    <property type="match status" value="1"/>
</dbReference>
<feature type="binding site" evidence="6">
    <location>
        <position position="233"/>
    </location>
    <ligand>
        <name>S-adenosyl-L-methionine</name>
        <dbReference type="ChEBI" id="CHEBI:59789"/>
    </ligand>
</feature>
<proteinExistence type="inferred from homology"/>
<reference evidence="8" key="1">
    <citation type="submission" date="2017-08" db="EMBL/GenBank/DDBJ databases">
        <title>A dynamic microbial community with high functional redundancy inhabits the cold, oxic subseafloor aquifer.</title>
        <authorList>
            <person name="Tully B.J."/>
            <person name="Wheat C.G."/>
            <person name="Glazer B.T."/>
            <person name="Huber J.A."/>
        </authorList>
    </citation>
    <scope>NUCLEOTIDE SEQUENCE [LARGE SCALE GENOMIC DNA]</scope>
</reference>
<dbReference type="GO" id="GO:0016279">
    <property type="term" value="F:protein-lysine N-methyltransferase activity"/>
    <property type="evidence" value="ECO:0007669"/>
    <property type="project" value="TreeGrafter"/>
</dbReference>
<dbReference type="EMBL" id="NVVJ01000089">
    <property type="protein sequence ID" value="PCJ19457.1"/>
    <property type="molecule type" value="Genomic_DNA"/>
</dbReference>
<dbReference type="PANTHER" id="PTHR43648:SF1">
    <property type="entry name" value="ELECTRON TRANSFER FLAVOPROTEIN BETA SUBUNIT LYSINE METHYLTRANSFERASE"/>
    <property type="match status" value="1"/>
</dbReference>
<dbReference type="HAMAP" id="MF_00735">
    <property type="entry name" value="Methyltr_PrmA"/>
    <property type="match status" value="1"/>
</dbReference>
<comment type="catalytic activity">
    <reaction evidence="6">
        <text>L-lysyl-[protein] + 3 S-adenosyl-L-methionine = N(6),N(6),N(6)-trimethyl-L-lysyl-[protein] + 3 S-adenosyl-L-homocysteine + 3 H(+)</text>
        <dbReference type="Rhea" id="RHEA:54192"/>
        <dbReference type="Rhea" id="RHEA-COMP:9752"/>
        <dbReference type="Rhea" id="RHEA-COMP:13826"/>
        <dbReference type="ChEBI" id="CHEBI:15378"/>
        <dbReference type="ChEBI" id="CHEBI:29969"/>
        <dbReference type="ChEBI" id="CHEBI:57856"/>
        <dbReference type="ChEBI" id="CHEBI:59789"/>
        <dbReference type="ChEBI" id="CHEBI:61961"/>
    </reaction>
</comment>
<sequence>MAWQQLRVLLPKQQLESIEQYLLEQGALSTTYLDAEDQAVFQKEPGSIPLWDNVCLVCLFRAEFNLDIILLGLQMHTSIPSSNITVEFLEEQEWERSWMADFQAMQFGKNLWICPSWQTPPDPDATTIMLDPGLAFGSGSHSTTSLCLQWLEQTPLNQLTVIDYGCGSGVLAIAAALLGAKCVVGIDNDPQAITATKENAKRNNIAKDLITAYLPDELPSALEESKCDILLANILAEPLLQLAEKFAGLVMPKGKIVLSGLLEEQAEQMLEKYQRWFEMDKAAVENDWVRLTGTRKAET</sequence>
<dbReference type="PANTHER" id="PTHR43648">
    <property type="entry name" value="ELECTRON TRANSFER FLAVOPROTEIN BETA SUBUNIT LYSINE METHYLTRANSFERASE"/>
    <property type="match status" value="1"/>
</dbReference>
<dbReference type="SUPFAM" id="SSF53335">
    <property type="entry name" value="S-adenosyl-L-methionine-dependent methyltransferases"/>
    <property type="match status" value="1"/>
</dbReference>
<dbReference type="Proteomes" id="UP000218327">
    <property type="component" value="Unassembled WGS sequence"/>
</dbReference>
<dbReference type="InterPro" id="IPR050078">
    <property type="entry name" value="Ribosomal_L11_MeTrfase_PrmA"/>
</dbReference>